<dbReference type="EMBL" id="CP012673">
    <property type="protein sequence ID" value="AUX46135.1"/>
    <property type="molecule type" value="Genomic_DNA"/>
</dbReference>
<name>A0A2L0F3J0_SORCE</name>
<dbReference type="SUPFAM" id="SSF47240">
    <property type="entry name" value="Ferritin-like"/>
    <property type="match status" value="1"/>
</dbReference>
<reference evidence="1 2" key="1">
    <citation type="submission" date="2015-09" db="EMBL/GenBank/DDBJ databases">
        <title>Sorangium comparison.</title>
        <authorList>
            <person name="Zaburannyi N."/>
            <person name="Bunk B."/>
            <person name="Overmann J."/>
            <person name="Mueller R."/>
        </authorList>
    </citation>
    <scope>NUCLEOTIDE SEQUENCE [LARGE SCALE GENOMIC DNA]</scope>
    <source>
        <strain evidence="1 2">So ce26</strain>
    </source>
</reference>
<protein>
    <recommendedName>
        <fullName evidence="3">Ferritin</fullName>
    </recommendedName>
</protein>
<organism evidence="1 2">
    <name type="scientific">Sorangium cellulosum</name>
    <name type="common">Polyangium cellulosum</name>
    <dbReference type="NCBI Taxonomy" id="56"/>
    <lineage>
        <taxon>Bacteria</taxon>
        <taxon>Pseudomonadati</taxon>
        <taxon>Myxococcota</taxon>
        <taxon>Polyangia</taxon>
        <taxon>Polyangiales</taxon>
        <taxon>Polyangiaceae</taxon>
        <taxon>Sorangium</taxon>
    </lineage>
</organism>
<proteinExistence type="predicted"/>
<evidence type="ECO:0000313" key="2">
    <source>
        <dbReference type="Proteomes" id="UP000238348"/>
    </source>
</evidence>
<dbReference type="Proteomes" id="UP000238348">
    <property type="component" value="Chromosome"/>
</dbReference>
<gene>
    <name evidence="1" type="ORF">SOCE26_076400</name>
</gene>
<dbReference type="InterPro" id="IPR012347">
    <property type="entry name" value="Ferritin-like"/>
</dbReference>
<dbReference type="CDD" id="cd00657">
    <property type="entry name" value="Ferritin_like"/>
    <property type="match status" value="1"/>
</dbReference>
<dbReference type="AlphaFoldDB" id="A0A2L0F3J0"/>
<accession>A0A2L0F3J0</accession>
<evidence type="ECO:0008006" key="3">
    <source>
        <dbReference type="Google" id="ProtNLM"/>
    </source>
</evidence>
<dbReference type="InterPro" id="IPR009078">
    <property type="entry name" value="Ferritin-like_SF"/>
</dbReference>
<evidence type="ECO:0000313" key="1">
    <source>
        <dbReference type="EMBL" id="AUX46135.1"/>
    </source>
</evidence>
<dbReference type="RefSeq" id="WP_104984395.1">
    <property type="nucleotide sequence ID" value="NZ_CP012673.1"/>
</dbReference>
<sequence>MREITMGTNTTGMATSPLDGKELIEAALAIPPSSPGSEADAAAVRTTYAKESGSIGSVPPPASLKGMAKAVGELIQGRPPALLIDKLGERLAFERSGTRLYEALIAKYDADGSFEGGPTRADLEAIRDDEMRHAALVCGAMERLGADPTAMTPGADLVGLASSGVLSVAVEPRISFGQSLQALLIAELTDNDSWRMLIDLATAYGQTEMAAEFRAAEQHEAHHLELCRRWLSSLLALGARGEPTAPASPQQAA</sequence>
<dbReference type="Gene3D" id="1.20.1260.10">
    <property type="match status" value="1"/>
</dbReference>
<dbReference type="OrthoDB" id="5291582at2"/>